<gene>
    <name evidence="3" type="ORF">GCM10023091_23490</name>
</gene>
<feature type="compositionally biased region" description="Polar residues" evidence="1">
    <location>
        <begin position="57"/>
        <end position="74"/>
    </location>
</feature>
<name>A0ABP8LY86_9BACT</name>
<evidence type="ECO:0000313" key="3">
    <source>
        <dbReference type="EMBL" id="GAA4440203.1"/>
    </source>
</evidence>
<dbReference type="RefSeq" id="WP_345029266.1">
    <property type="nucleotide sequence ID" value="NZ_BAABEY010000024.1"/>
</dbReference>
<dbReference type="Proteomes" id="UP001501508">
    <property type="component" value="Unassembled WGS sequence"/>
</dbReference>
<evidence type="ECO:0000313" key="4">
    <source>
        <dbReference type="Proteomes" id="UP001501508"/>
    </source>
</evidence>
<feature type="region of interest" description="Disordered" evidence="1">
    <location>
        <begin position="46"/>
        <end position="123"/>
    </location>
</feature>
<evidence type="ECO:0000256" key="2">
    <source>
        <dbReference type="SAM" id="SignalP"/>
    </source>
</evidence>
<evidence type="ECO:0008006" key="5">
    <source>
        <dbReference type="Google" id="ProtNLM"/>
    </source>
</evidence>
<feature type="chain" id="PRO_5045630535" description="DUF4148 domain-containing protein" evidence="2">
    <location>
        <begin position="20"/>
        <end position="123"/>
    </location>
</feature>
<accession>A0ABP8LY86</accession>
<organism evidence="3 4">
    <name type="scientific">Ravibacter arvi</name>
    <dbReference type="NCBI Taxonomy" id="2051041"/>
    <lineage>
        <taxon>Bacteria</taxon>
        <taxon>Pseudomonadati</taxon>
        <taxon>Bacteroidota</taxon>
        <taxon>Cytophagia</taxon>
        <taxon>Cytophagales</taxon>
        <taxon>Spirosomataceae</taxon>
        <taxon>Ravibacter</taxon>
    </lineage>
</organism>
<comment type="caution">
    <text evidence="3">The sequence shown here is derived from an EMBL/GenBank/DDBJ whole genome shotgun (WGS) entry which is preliminary data.</text>
</comment>
<reference evidence="4" key="1">
    <citation type="journal article" date="2019" name="Int. J. Syst. Evol. Microbiol.">
        <title>The Global Catalogue of Microorganisms (GCM) 10K type strain sequencing project: providing services to taxonomists for standard genome sequencing and annotation.</title>
        <authorList>
            <consortium name="The Broad Institute Genomics Platform"/>
            <consortium name="The Broad Institute Genome Sequencing Center for Infectious Disease"/>
            <person name="Wu L."/>
            <person name="Ma J."/>
        </authorList>
    </citation>
    <scope>NUCLEOTIDE SEQUENCE [LARGE SCALE GENOMIC DNA]</scope>
    <source>
        <strain evidence="4">JCM 31920</strain>
    </source>
</reference>
<proteinExistence type="predicted"/>
<keyword evidence="4" id="KW-1185">Reference proteome</keyword>
<keyword evidence="2" id="KW-0732">Signal</keyword>
<evidence type="ECO:0000256" key="1">
    <source>
        <dbReference type="SAM" id="MobiDB-lite"/>
    </source>
</evidence>
<protein>
    <recommendedName>
        <fullName evidence="5">DUF4148 domain-containing protein</fullName>
    </recommendedName>
</protein>
<dbReference type="EMBL" id="BAABEY010000024">
    <property type="protein sequence ID" value="GAA4440203.1"/>
    <property type="molecule type" value="Genomic_DNA"/>
</dbReference>
<sequence length="123" mass="13084">MKYYLIIALLALTGAAATGQSRFRTDESIISQLKNGTAPGLVFSTEPAAKKEITPRPVSTQKSIGRQIRSNTVPGLQYKEEAGGTNAEKVMDTRREPTPSLDGVKAADGQKPAEKPTTGQNAP</sequence>
<feature type="signal peptide" evidence="2">
    <location>
        <begin position="1"/>
        <end position="19"/>
    </location>
</feature>